<dbReference type="Proteomes" id="UP000887578">
    <property type="component" value="Unplaced"/>
</dbReference>
<proteinExistence type="predicted"/>
<name>A0A914QJ98_9BILA</name>
<sequence>MDQREYYYNHIFVDETMITLRDMSKYEWTPIKTRFRKYMKTAHSAGIIVYAGISRRGLTPFIVLPSTTQFIRELHVTTVNGLIAATEEFLRTCLTIEFCNTLVEQARTNIVRSVEGRNWEGTKATDRLYV</sequence>
<keyword evidence="1" id="KW-1185">Reference proteome</keyword>
<dbReference type="WBParaSite" id="PDA_v2.g357.t1">
    <property type="protein sequence ID" value="PDA_v2.g357.t1"/>
    <property type="gene ID" value="PDA_v2.g357"/>
</dbReference>
<dbReference type="AlphaFoldDB" id="A0A914QJ98"/>
<evidence type="ECO:0000313" key="1">
    <source>
        <dbReference type="Proteomes" id="UP000887578"/>
    </source>
</evidence>
<reference evidence="2" key="1">
    <citation type="submission" date="2022-11" db="UniProtKB">
        <authorList>
            <consortium name="WormBaseParasite"/>
        </authorList>
    </citation>
    <scope>IDENTIFICATION</scope>
</reference>
<organism evidence="1 2">
    <name type="scientific">Panagrolaimus davidi</name>
    <dbReference type="NCBI Taxonomy" id="227884"/>
    <lineage>
        <taxon>Eukaryota</taxon>
        <taxon>Metazoa</taxon>
        <taxon>Ecdysozoa</taxon>
        <taxon>Nematoda</taxon>
        <taxon>Chromadorea</taxon>
        <taxon>Rhabditida</taxon>
        <taxon>Tylenchina</taxon>
        <taxon>Panagrolaimomorpha</taxon>
        <taxon>Panagrolaimoidea</taxon>
        <taxon>Panagrolaimidae</taxon>
        <taxon>Panagrolaimus</taxon>
    </lineage>
</organism>
<accession>A0A914QJ98</accession>
<protein>
    <submittedName>
        <fullName evidence="2">Transposase</fullName>
    </submittedName>
</protein>
<evidence type="ECO:0000313" key="2">
    <source>
        <dbReference type="WBParaSite" id="PDA_v2.g357.t1"/>
    </source>
</evidence>